<organism evidence="10 11">
    <name type="scientific">Hermetia illucens</name>
    <name type="common">Black soldier fly</name>
    <dbReference type="NCBI Taxonomy" id="343691"/>
    <lineage>
        <taxon>Eukaryota</taxon>
        <taxon>Metazoa</taxon>
        <taxon>Ecdysozoa</taxon>
        <taxon>Arthropoda</taxon>
        <taxon>Hexapoda</taxon>
        <taxon>Insecta</taxon>
        <taxon>Pterygota</taxon>
        <taxon>Neoptera</taxon>
        <taxon>Endopterygota</taxon>
        <taxon>Diptera</taxon>
        <taxon>Brachycera</taxon>
        <taxon>Stratiomyomorpha</taxon>
        <taxon>Stratiomyidae</taxon>
        <taxon>Hermetiinae</taxon>
        <taxon>Hermetia</taxon>
    </lineage>
</organism>
<dbReference type="InterPro" id="IPR005828">
    <property type="entry name" value="MFS_sugar_transport-like"/>
</dbReference>
<evidence type="ECO:0000256" key="6">
    <source>
        <dbReference type="ARBA" id="ARBA00023136"/>
    </source>
</evidence>
<reference evidence="10 11" key="1">
    <citation type="submission" date="2020-11" db="EMBL/GenBank/DDBJ databases">
        <authorList>
            <person name="Wallbank WR R."/>
            <person name="Pardo Diaz C."/>
            <person name="Kozak K."/>
            <person name="Martin S."/>
            <person name="Jiggins C."/>
            <person name="Moest M."/>
            <person name="Warren A I."/>
            <person name="Generalovic N T."/>
            <person name="Byers J.R.P. K."/>
            <person name="Montejo-Kovacevich G."/>
            <person name="Yen C E."/>
        </authorList>
    </citation>
    <scope>NUCLEOTIDE SEQUENCE [LARGE SCALE GENOMIC DNA]</scope>
</reference>
<feature type="domain" description="Major facilitator superfamily (MFS) profile" evidence="9">
    <location>
        <begin position="42"/>
        <end position="769"/>
    </location>
</feature>
<feature type="transmembrane region" description="Helical" evidence="8">
    <location>
        <begin position="717"/>
        <end position="739"/>
    </location>
</feature>
<feature type="transmembrane region" description="Helical" evidence="8">
    <location>
        <begin position="373"/>
        <end position="392"/>
    </location>
</feature>
<dbReference type="GO" id="GO:0016020">
    <property type="term" value="C:membrane"/>
    <property type="evidence" value="ECO:0007669"/>
    <property type="project" value="UniProtKB-SubCell"/>
</dbReference>
<comment type="similarity">
    <text evidence="2">Belongs to the major facilitator superfamily.</text>
</comment>
<dbReference type="InterPro" id="IPR005829">
    <property type="entry name" value="Sugar_transporter_CS"/>
</dbReference>
<feature type="transmembrane region" description="Helical" evidence="8">
    <location>
        <begin position="464"/>
        <end position="483"/>
    </location>
</feature>
<feature type="transmembrane region" description="Helical" evidence="8">
    <location>
        <begin position="629"/>
        <end position="647"/>
    </location>
</feature>
<feature type="compositionally biased region" description="Polar residues" evidence="7">
    <location>
        <begin position="780"/>
        <end position="799"/>
    </location>
</feature>
<dbReference type="SUPFAM" id="SSF103473">
    <property type="entry name" value="MFS general substrate transporter"/>
    <property type="match status" value="2"/>
</dbReference>
<evidence type="ECO:0000256" key="7">
    <source>
        <dbReference type="SAM" id="MobiDB-lite"/>
    </source>
</evidence>
<dbReference type="InParanoid" id="A0A7R8UZZ3"/>
<feature type="transmembrane region" description="Helical" evidence="8">
    <location>
        <begin position="172"/>
        <end position="193"/>
    </location>
</feature>
<feature type="transmembrane region" description="Helical" evidence="8">
    <location>
        <begin position="81"/>
        <end position="101"/>
    </location>
</feature>
<evidence type="ECO:0000313" key="11">
    <source>
        <dbReference type="Proteomes" id="UP000594454"/>
    </source>
</evidence>
<gene>
    <name evidence="10" type="ORF">HERILL_LOCUS12555</name>
</gene>
<feature type="transmembrane region" description="Helical" evidence="8">
    <location>
        <begin position="205"/>
        <end position="228"/>
    </location>
</feature>
<comment type="subcellular location">
    <subcellularLocation>
        <location evidence="1">Membrane</location>
        <topology evidence="1">Multi-pass membrane protein</topology>
    </subcellularLocation>
</comment>
<protein>
    <recommendedName>
        <fullName evidence="9">Major facilitator superfamily (MFS) profile domain-containing protein</fullName>
    </recommendedName>
</protein>
<feature type="transmembrane region" description="Helical" evidence="8">
    <location>
        <begin position="659"/>
        <end position="681"/>
    </location>
</feature>
<evidence type="ECO:0000313" key="10">
    <source>
        <dbReference type="EMBL" id="CAD7090043.1"/>
    </source>
</evidence>
<keyword evidence="11" id="KW-1185">Reference proteome</keyword>
<keyword evidence="4 8" id="KW-0812">Transmembrane</keyword>
<dbReference type="PANTHER" id="PTHR23511:SF35">
    <property type="entry name" value="MAJOR FACILITATOR SUPERFAMILY (MFS) PROFILE DOMAIN-CONTAINING PROTEIN"/>
    <property type="match status" value="1"/>
</dbReference>
<feature type="transmembrane region" description="Helical" evidence="8">
    <location>
        <begin position="113"/>
        <end position="133"/>
    </location>
</feature>
<dbReference type="AlphaFoldDB" id="A0A7R8UZZ3"/>
<dbReference type="Pfam" id="PF00083">
    <property type="entry name" value="Sugar_tr"/>
    <property type="match status" value="2"/>
</dbReference>
<accession>A0A7R8UZZ3</accession>
<dbReference type="Gene3D" id="1.20.1250.20">
    <property type="entry name" value="MFS general substrate transporter like domains"/>
    <property type="match status" value="2"/>
</dbReference>
<dbReference type="PROSITE" id="PS50850">
    <property type="entry name" value="MFS"/>
    <property type="match status" value="1"/>
</dbReference>
<keyword evidence="6 8" id="KW-0472">Membrane</keyword>
<feature type="transmembrane region" description="Helical" evidence="8">
    <location>
        <begin position="432"/>
        <end position="452"/>
    </location>
</feature>
<feature type="transmembrane region" description="Helical" evidence="8">
    <location>
        <begin position="139"/>
        <end position="160"/>
    </location>
</feature>
<dbReference type="InterPro" id="IPR036259">
    <property type="entry name" value="MFS_trans_sf"/>
</dbReference>
<proteinExistence type="inferred from homology"/>
<feature type="transmembrane region" description="Helical" evidence="8">
    <location>
        <begin position="404"/>
        <end position="426"/>
    </location>
</feature>
<keyword evidence="3" id="KW-0813">Transport</keyword>
<feature type="transmembrane region" description="Helical" evidence="8">
    <location>
        <begin position="42"/>
        <end position="61"/>
    </location>
</feature>
<dbReference type="GO" id="GO:0022857">
    <property type="term" value="F:transmembrane transporter activity"/>
    <property type="evidence" value="ECO:0007669"/>
    <property type="project" value="InterPro"/>
</dbReference>
<evidence type="ECO:0000256" key="3">
    <source>
        <dbReference type="ARBA" id="ARBA00022448"/>
    </source>
</evidence>
<keyword evidence="5 8" id="KW-1133">Transmembrane helix</keyword>
<evidence type="ECO:0000256" key="8">
    <source>
        <dbReference type="SAM" id="Phobius"/>
    </source>
</evidence>
<feature type="transmembrane region" description="Helical" evidence="8">
    <location>
        <begin position="745"/>
        <end position="764"/>
    </location>
</feature>
<evidence type="ECO:0000256" key="1">
    <source>
        <dbReference type="ARBA" id="ARBA00004141"/>
    </source>
</evidence>
<dbReference type="Proteomes" id="UP000594454">
    <property type="component" value="Chromosome 5"/>
</dbReference>
<feature type="region of interest" description="Disordered" evidence="7">
    <location>
        <begin position="773"/>
        <end position="799"/>
    </location>
</feature>
<evidence type="ECO:0000259" key="9">
    <source>
        <dbReference type="PROSITE" id="PS50850"/>
    </source>
</evidence>
<dbReference type="EMBL" id="LR899013">
    <property type="protein sequence ID" value="CAD7090043.1"/>
    <property type="molecule type" value="Genomic_DNA"/>
</dbReference>
<dbReference type="OrthoDB" id="10262656at2759"/>
<feature type="transmembrane region" description="Helical" evidence="8">
    <location>
        <begin position="687"/>
        <end position="708"/>
    </location>
</feature>
<name>A0A7R8UZZ3_HERIL</name>
<dbReference type="PANTHER" id="PTHR23511">
    <property type="entry name" value="SYNAPTIC VESICLE GLYCOPROTEIN 2"/>
    <property type="match status" value="1"/>
</dbReference>
<dbReference type="PROSITE" id="PS00217">
    <property type="entry name" value="SUGAR_TRANSPORT_2"/>
    <property type="match status" value="1"/>
</dbReference>
<evidence type="ECO:0000256" key="5">
    <source>
        <dbReference type="ARBA" id="ARBA00022989"/>
    </source>
</evidence>
<sequence length="799" mass="89819">MKSPIFILEDSSRPHKENNVPTKSVHTFDEAVTECGVGKFHYFTFVACGFCFVEIVLAIYSTQLYIMFTKCDLQITIHEEGIVTSATLMGIIASSHAWGFISDKWGRIKVIRISIPGTVIFIILSALASTTPMLITCRFLVGVLIGGCQASVFSYFGEFFNSEVRPRSVARTSMFFAFGSLLAPVLAITFLPFKFDWTIYGYPFSSWRLVEMTCALPGICVLVVLPYMPESPKFLLSKGDNEGSLKVLRYIYFINTGKSREEYPVEKLYEDDDNLKESDVPSNPLSLLWNQTIQMFLKSRLWVSLNLLSNFFFSYAVWNGLHAWYPEILTLTSKLRETGMTVCEIIQNELKTTPNMTGPSHSHLGCATEIDNTIYHVVIVIGLVNAVVYMISGYVVKLFRKKHLIAFWLLFSGLSTVLITWCRNFYLTNFLFLNVNMIAVNAGLVIAIAFDWTIYGHPFSSWRLVEMTCALPGICVLVVLPFMPESPKFLLSKGDNEGSLKVLRYIYYINTGKSKDEYPVEKLYEDSANLKESDEPRNPFLLLWNQTIQMFLKSRVWVSLNLLTNIFVSYAVWNGLHAWYPEILTLTSKLRETGMTVCEIVQNELKTTPNMTGPPHGDLGCATKIDNTIYHVVIVIGLVNAVVYMISGYVVKLFRKKHLIAFWLLFSGLSTVLITWCRHFYLTNFLFLNVNMIAVNVGLIVAIAVSYFPTSISATTVCLTMMSGRIGQVVGVNVIGFILPRNCELIFYGSGTVLCCFALLSLLLPSDQSERNGSVDHSIPKSSTSGSNSDINPVNTVKV</sequence>
<evidence type="ECO:0000256" key="4">
    <source>
        <dbReference type="ARBA" id="ARBA00022692"/>
    </source>
</evidence>
<evidence type="ECO:0000256" key="2">
    <source>
        <dbReference type="ARBA" id="ARBA00008335"/>
    </source>
</evidence>
<dbReference type="InterPro" id="IPR020846">
    <property type="entry name" value="MFS_dom"/>
</dbReference>